<dbReference type="Pfam" id="PF00571">
    <property type="entry name" value="CBS"/>
    <property type="match status" value="1"/>
</dbReference>
<keyword evidence="6 9" id="KW-0472">Membrane</keyword>
<dbReference type="PANTHER" id="PTHR45711">
    <property type="entry name" value="CHLORIDE CHANNEL PROTEIN"/>
    <property type="match status" value="1"/>
</dbReference>
<feature type="transmembrane region" description="Helical" evidence="9">
    <location>
        <begin position="236"/>
        <end position="254"/>
    </location>
</feature>
<keyword evidence="8" id="KW-0129">CBS domain</keyword>
<feature type="transmembrane region" description="Helical" evidence="9">
    <location>
        <begin position="200"/>
        <end position="224"/>
    </location>
</feature>
<comment type="caution">
    <text evidence="9">Lacks conserved residue(s) required for the propagation of feature annotation.</text>
</comment>
<evidence type="ECO:0000256" key="10">
    <source>
        <dbReference type="SAM" id="MobiDB-lite"/>
    </source>
</evidence>
<dbReference type="InterPro" id="IPR001807">
    <property type="entry name" value="ClC"/>
</dbReference>
<dbReference type="Gene3D" id="3.90.1280.20">
    <property type="match status" value="1"/>
</dbReference>
<organism evidence="12">
    <name type="scientific">Hemiselmis andersenii</name>
    <name type="common">Cryptophyte alga</name>
    <dbReference type="NCBI Taxonomy" id="464988"/>
    <lineage>
        <taxon>Eukaryota</taxon>
        <taxon>Cryptophyceae</taxon>
        <taxon>Cryptomonadales</taxon>
        <taxon>Hemiselmidaceae</taxon>
        <taxon>Hemiselmis</taxon>
    </lineage>
</organism>
<keyword evidence="2 9" id="KW-0813">Transport</keyword>
<feature type="transmembrane region" description="Helical" evidence="9">
    <location>
        <begin position="339"/>
        <end position="363"/>
    </location>
</feature>
<evidence type="ECO:0000256" key="9">
    <source>
        <dbReference type="RuleBase" id="RU361221"/>
    </source>
</evidence>
<dbReference type="Gene3D" id="3.10.580.20">
    <property type="match status" value="1"/>
</dbReference>
<evidence type="ECO:0000256" key="4">
    <source>
        <dbReference type="ARBA" id="ARBA00022989"/>
    </source>
</evidence>
<feature type="transmembrane region" description="Helical" evidence="9">
    <location>
        <begin position="433"/>
        <end position="452"/>
    </location>
</feature>
<dbReference type="GO" id="GO:0005886">
    <property type="term" value="C:plasma membrane"/>
    <property type="evidence" value="ECO:0007669"/>
    <property type="project" value="TreeGrafter"/>
</dbReference>
<dbReference type="CDD" id="cd03684">
    <property type="entry name" value="ClC_3_like"/>
    <property type="match status" value="1"/>
</dbReference>
<evidence type="ECO:0000259" key="11">
    <source>
        <dbReference type="PROSITE" id="PS51371"/>
    </source>
</evidence>
<dbReference type="SUPFAM" id="SSF81340">
    <property type="entry name" value="Clc chloride channel"/>
    <property type="match status" value="1"/>
</dbReference>
<dbReference type="AlphaFoldDB" id="A0A6T8P0P9"/>
<evidence type="ECO:0000256" key="2">
    <source>
        <dbReference type="ARBA" id="ARBA00022448"/>
    </source>
</evidence>
<evidence type="ECO:0000256" key="7">
    <source>
        <dbReference type="ARBA" id="ARBA00023214"/>
    </source>
</evidence>
<keyword evidence="4 9" id="KW-1133">Transmembrane helix</keyword>
<feature type="domain" description="CBS" evidence="11">
    <location>
        <begin position="682"/>
        <end position="740"/>
    </location>
</feature>
<evidence type="ECO:0000313" key="12">
    <source>
        <dbReference type="EMBL" id="CAD8754804.1"/>
    </source>
</evidence>
<dbReference type="GO" id="GO:0005769">
    <property type="term" value="C:early endosome"/>
    <property type="evidence" value="ECO:0007669"/>
    <property type="project" value="TreeGrafter"/>
</dbReference>
<dbReference type="InterPro" id="IPR046342">
    <property type="entry name" value="CBS_dom_sf"/>
</dbReference>
<accession>A0A6T8P0P9</accession>
<proteinExistence type="inferred from homology"/>
<keyword evidence="5 9" id="KW-0406">Ion transport</keyword>
<comment type="subcellular location">
    <subcellularLocation>
        <location evidence="1 9">Membrane</location>
        <topology evidence="1 9">Multi-pass membrane protein</topology>
    </subcellularLocation>
</comment>
<sequence>MAENQGLLTGRATAKDSRDAAYGSTSKSGSAKARAFETVDWEFGAERDRLLREALHKSRHLRHKSRSKWRRIATEFVNAGQGWLVFLVVGFLTGLLAGMIQVAREWAFDLKFGYCSVGGFWNSRKECCRISPDEDSCWQWRTWSETMRGVGGSGKRDTGYGMDYVFYMAWATFMGTFAAWLVQTFAPFASGSGIPEIKTILGGFVMTGYLGGRTLLIKSVALVLSVASGLSVGLEAAYVHIACCVANVCARYFSKYATSEVKKRELLSGAAAAGISVAFGAPVGGVLFSLEMLSSYFPPKTIWRSFYCAIVAAITLRGIDPLHSGKLVAFEITYHYAFGWFELPCFIMLGAVGGLVGTLLLKLMVKYAHYRSNSSIARHPIREAALVSFLSASVTYLSTFLRMDTTDLLAALYSDCKYETNKTVDQLCVESDASNIIIFLLLCALIKFALTIPGTNTIVPGGHMVPAMCVGACIGRVFGFSFSLLQERVGDVGFFAECAGHDQCITPGVYAIIGSAAMLSAVSRMTVSLVVIIFELTDGIDYIMPTTICILVAKWVSDAFGRDGIYDELIVLHDYPYLNNKMDFVFNETAADVMKSRDLCVLNAAGNTLSSLNSLLATTEYSGYPIVKSLDTMQLIGYVSRANLETVLSQKSAEITDDSPCFFTSDRPFPRNTAYLDFNPWLDQSPIQIVETTPLNRVIDTFRALRLRYVLVVRNGALVGITTKRDILRRIHTFRGSSKSGGVFSSTKQS</sequence>
<reference evidence="12" key="1">
    <citation type="submission" date="2021-01" db="EMBL/GenBank/DDBJ databases">
        <authorList>
            <person name="Corre E."/>
            <person name="Pelletier E."/>
            <person name="Niang G."/>
            <person name="Scheremetjew M."/>
            <person name="Finn R."/>
            <person name="Kale V."/>
            <person name="Holt S."/>
            <person name="Cochrane G."/>
            <person name="Meng A."/>
            <person name="Brown T."/>
            <person name="Cohen L."/>
        </authorList>
    </citation>
    <scope>NUCLEOTIDE SEQUENCE</scope>
    <source>
        <strain evidence="12">CCMP441</strain>
    </source>
</reference>
<comment type="similarity">
    <text evidence="9">Belongs to the chloride channel (TC 2.A.49) family.</text>
</comment>
<gene>
    <name evidence="12" type="ORF">HAND1043_LOCUS21312</name>
</gene>
<dbReference type="Pfam" id="PF00654">
    <property type="entry name" value="Voltage_CLC"/>
    <property type="match status" value="1"/>
</dbReference>
<keyword evidence="3 9" id="KW-0812">Transmembrane</keyword>
<evidence type="ECO:0000256" key="1">
    <source>
        <dbReference type="ARBA" id="ARBA00004141"/>
    </source>
</evidence>
<evidence type="ECO:0000256" key="3">
    <source>
        <dbReference type="ARBA" id="ARBA00022692"/>
    </source>
</evidence>
<evidence type="ECO:0000256" key="8">
    <source>
        <dbReference type="PROSITE-ProRule" id="PRU00703"/>
    </source>
</evidence>
<name>A0A6T8P0P9_HEMAN</name>
<feature type="transmembrane region" description="Helical" evidence="9">
    <location>
        <begin position="83"/>
        <end position="103"/>
    </location>
</feature>
<feature type="transmembrane region" description="Helical" evidence="9">
    <location>
        <begin position="266"/>
        <end position="290"/>
    </location>
</feature>
<evidence type="ECO:0000256" key="6">
    <source>
        <dbReference type="ARBA" id="ARBA00023136"/>
    </source>
</evidence>
<dbReference type="Gene3D" id="1.10.3080.10">
    <property type="entry name" value="Clc chloride channel"/>
    <property type="match status" value="1"/>
</dbReference>
<dbReference type="SUPFAM" id="SSF54631">
    <property type="entry name" value="CBS-domain pair"/>
    <property type="match status" value="1"/>
</dbReference>
<dbReference type="PANTHER" id="PTHR45711:SF6">
    <property type="entry name" value="CHLORIDE CHANNEL PROTEIN"/>
    <property type="match status" value="1"/>
</dbReference>
<feature type="region of interest" description="Disordered" evidence="10">
    <location>
        <begin position="1"/>
        <end position="27"/>
    </location>
</feature>
<dbReference type="InterPro" id="IPR014743">
    <property type="entry name" value="Cl-channel_core"/>
</dbReference>
<dbReference type="GO" id="GO:0005794">
    <property type="term" value="C:Golgi apparatus"/>
    <property type="evidence" value="ECO:0007669"/>
    <property type="project" value="TreeGrafter"/>
</dbReference>
<dbReference type="SMART" id="SM00116">
    <property type="entry name" value="CBS"/>
    <property type="match status" value="2"/>
</dbReference>
<dbReference type="EMBL" id="HBFK01035140">
    <property type="protein sequence ID" value="CAD8754804.1"/>
    <property type="molecule type" value="Transcribed_RNA"/>
</dbReference>
<dbReference type="InterPro" id="IPR000644">
    <property type="entry name" value="CBS_dom"/>
</dbReference>
<dbReference type="CDD" id="cd04591">
    <property type="entry name" value="CBS_pair_voltage-gated_CLC_euk_bac"/>
    <property type="match status" value="1"/>
</dbReference>
<dbReference type="PRINTS" id="PR00762">
    <property type="entry name" value="CLCHANNEL"/>
</dbReference>
<dbReference type="PROSITE" id="PS51371">
    <property type="entry name" value="CBS"/>
    <property type="match status" value="1"/>
</dbReference>
<keyword evidence="7 9" id="KW-0868">Chloride</keyword>
<protein>
    <recommendedName>
        <fullName evidence="9">Chloride channel protein</fullName>
    </recommendedName>
</protein>
<dbReference type="GO" id="GO:0005247">
    <property type="term" value="F:voltage-gated chloride channel activity"/>
    <property type="evidence" value="ECO:0007669"/>
    <property type="project" value="TreeGrafter"/>
</dbReference>
<feature type="transmembrane region" description="Helical" evidence="9">
    <location>
        <begin position="164"/>
        <end position="188"/>
    </location>
</feature>
<evidence type="ECO:0000256" key="5">
    <source>
        <dbReference type="ARBA" id="ARBA00023065"/>
    </source>
</evidence>